<organism evidence="3 4">
    <name type="scientific">Chelativorans petroleitrophicus</name>
    <dbReference type="NCBI Taxonomy" id="2975484"/>
    <lineage>
        <taxon>Bacteria</taxon>
        <taxon>Pseudomonadati</taxon>
        <taxon>Pseudomonadota</taxon>
        <taxon>Alphaproteobacteria</taxon>
        <taxon>Hyphomicrobiales</taxon>
        <taxon>Phyllobacteriaceae</taxon>
        <taxon>Chelativorans</taxon>
    </lineage>
</organism>
<gene>
    <name evidence="3" type="ORF">NYR54_10240</name>
</gene>
<dbReference type="EMBL" id="JAODNV010000010">
    <property type="protein sequence ID" value="MCT8990667.1"/>
    <property type="molecule type" value="Genomic_DNA"/>
</dbReference>
<evidence type="ECO:0000313" key="4">
    <source>
        <dbReference type="Proteomes" id="UP001149009"/>
    </source>
</evidence>
<evidence type="ECO:0000313" key="3">
    <source>
        <dbReference type="EMBL" id="MCT8990667.1"/>
    </source>
</evidence>
<keyword evidence="2" id="KW-1133">Transmembrane helix</keyword>
<evidence type="ECO:0000256" key="2">
    <source>
        <dbReference type="SAM" id="Phobius"/>
    </source>
</evidence>
<feature type="compositionally biased region" description="Basic and acidic residues" evidence="1">
    <location>
        <begin position="1"/>
        <end position="15"/>
    </location>
</feature>
<sequence length="99" mass="11295">MSAAEEAKEAGSERAKRPHVSIGGKRMPMPRSRLARIVSGVALVLLGIVGFLPVVGFWMIPLGLVVLSYDVPAVRRLRRRMEVWWHRRRRKDGRRPDAR</sequence>
<reference evidence="3" key="1">
    <citation type="submission" date="2022-08" db="EMBL/GenBank/DDBJ databases">
        <title>Chelativorans sichuanense sp. nov., a paraffin oil-degrading bacterium isolated from a mixture of oil-based drill cuttings and paddy soil.</title>
        <authorList>
            <person name="Yu J."/>
            <person name="Liu H."/>
            <person name="Chen Q."/>
        </authorList>
    </citation>
    <scope>NUCLEOTIDE SEQUENCE</scope>
    <source>
        <strain evidence="3">SCAU 2101</strain>
    </source>
</reference>
<keyword evidence="2" id="KW-0472">Membrane</keyword>
<evidence type="ECO:0008006" key="5">
    <source>
        <dbReference type="Google" id="ProtNLM"/>
    </source>
</evidence>
<proteinExistence type="predicted"/>
<evidence type="ECO:0000256" key="1">
    <source>
        <dbReference type="SAM" id="MobiDB-lite"/>
    </source>
</evidence>
<feature type="transmembrane region" description="Helical" evidence="2">
    <location>
        <begin position="34"/>
        <end position="52"/>
    </location>
</feature>
<keyword evidence="2" id="KW-0812">Transmembrane</keyword>
<dbReference type="InterPro" id="IPR019099">
    <property type="entry name" value="Uncharacterised_PGPGW_TM"/>
</dbReference>
<accession>A0A9X3B6M6</accession>
<protein>
    <recommendedName>
        <fullName evidence="5">Transmembrane protein (PGPGW)</fullName>
    </recommendedName>
</protein>
<comment type="caution">
    <text evidence="3">The sequence shown here is derived from an EMBL/GenBank/DDBJ whole genome shotgun (WGS) entry which is preliminary data.</text>
</comment>
<feature type="region of interest" description="Disordered" evidence="1">
    <location>
        <begin position="1"/>
        <end position="27"/>
    </location>
</feature>
<name>A0A9X3B6M6_9HYPH</name>
<dbReference type="Pfam" id="PF09656">
    <property type="entry name" value="PGPGW"/>
    <property type="match status" value="1"/>
</dbReference>
<dbReference type="Proteomes" id="UP001149009">
    <property type="component" value="Unassembled WGS sequence"/>
</dbReference>
<dbReference type="AlphaFoldDB" id="A0A9X3B6M6"/>
<keyword evidence="4" id="KW-1185">Reference proteome</keyword>